<protein>
    <submittedName>
        <fullName evidence="1">HAD hydrolase-like protein</fullName>
    </submittedName>
</protein>
<dbReference type="InterPro" id="IPR023198">
    <property type="entry name" value="PGP-like_dom2"/>
</dbReference>
<accession>A0ABV5FQG3</accession>
<dbReference type="InterPro" id="IPR023214">
    <property type="entry name" value="HAD_sf"/>
</dbReference>
<dbReference type="SUPFAM" id="SSF56784">
    <property type="entry name" value="HAD-like"/>
    <property type="match status" value="1"/>
</dbReference>
<organism evidence="1 2">
    <name type="scientific">Flavobacterium branchiarum</name>
    <dbReference type="NCBI Taxonomy" id="1114870"/>
    <lineage>
        <taxon>Bacteria</taxon>
        <taxon>Pseudomonadati</taxon>
        <taxon>Bacteroidota</taxon>
        <taxon>Flavobacteriia</taxon>
        <taxon>Flavobacteriales</taxon>
        <taxon>Flavobacteriaceae</taxon>
        <taxon>Flavobacterium</taxon>
    </lineage>
</organism>
<dbReference type="InterPro" id="IPR036412">
    <property type="entry name" value="HAD-like_sf"/>
</dbReference>
<dbReference type="RefSeq" id="WP_290263407.1">
    <property type="nucleotide sequence ID" value="NZ_JAUFQQ010000003.1"/>
</dbReference>
<dbReference type="EMBL" id="JBHMEX010000056">
    <property type="protein sequence ID" value="MFB9065786.1"/>
    <property type="molecule type" value="Genomic_DNA"/>
</dbReference>
<dbReference type="Pfam" id="PF13419">
    <property type="entry name" value="HAD_2"/>
    <property type="match status" value="1"/>
</dbReference>
<dbReference type="Proteomes" id="UP001589589">
    <property type="component" value="Unassembled WGS sequence"/>
</dbReference>
<dbReference type="InterPro" id="IPR041492">
    <property type="entry name" value="HAD_2"/>
</dbReference>
<sequence length="213" mass="24006">MSKIVKKTNPIKFVIFDCDNILINSDTILISILLDTIENKGKNLDPDLAINYFGGKSLKKCIPILEEICNTKFCESYLEECLESEINSGLESNPGVKKFINSLQVPYCLVTKLNYDVVIKNLNLTELHPFFKEVQILADIKNSYGTTALQITSSKGFSPFGTLVIKDRPDDLITMEQHGFTMAAITHLPNVETNLNTLFYEDINELYELVEIG</sequence>
<proteinExistence type="predicted"/>
<evidence type="ECO:0000313" key="2">
    <source>
        <dbReference type="Proteomes" id="UP001589589"/>
    </source>
</evidence>
<comment type="caution">
    <text evidence="1">The sequence shown here is derived from an EMBL/GenBank/DDBJ whole genome shotgun (WGS) entry which is preliminary data.</text>
</comment>
<name>A0ABV5FQG3_9FLAO</name>
<reference evidence="1 2" key="1">
    <citation type="submission" date="2024-09" db="EMBL/GenBank/DDBJ databases">
        <authorList>
            <person name="Sun Q."/>
            <person name="Mori K."/>
        </authorList>
    </citation>
    <scope>NUCLEOTIDE SEQUENCE [LARGE SCALE GENOMIC DNA]</scope>
    <source>
        <strain evidence="1 2">CECT 7908</strain>
    </source>
</reference>
<evidence type="ECO:0000313" key="1">
    <source>
        <dbReference type="EMBL" id="MFB9065786.1"/>
    </source>
</evidence>
<dbReference type="Gene3D" id="1.10.150.240">
    <property type="entry name" value="Putative phosphatase, domain 2"/>
    <property type="match status" value="1"/>
</dbReference>
<gene>
    <name evidence="1" type="ORF">ACFFUQ_17325</name>
</gene>
<dbReference type="Gene3D" id="3.40.50.1000">
    <property type="entry name" value="HAD superfamily/HAD-like"/>
    <property type="match status" value="1"/>
</dbReference>
<keyword evidence="2" id="KW-1185">Reference proteome</keyword>